<dbReference type="InterPro" id="IPR016161">
    <property type="entry name" value="Ald_DH/histidinol_DH"/>
</dbReference>
<dbReference type="Gene3D" id="3.40.605.10">
    <property type="entry name" value="Aldehyde Dehydrogenase, Chain A, domain 1"/>
    <property type="match status" value="1"/>
</dbReference>
<dbReference type="Pfam" id="PF00171">
    <property type="entry name" value="Aldedh"/>
    <property type="match status" value="1"/>
</dbReference>
<evidence type="ECO:0000256" key="1">
    <source>
        <dbReference type="ARBA" id="ARBA00009986"/>
    </source>
</evidence>
<reference evidence="5 6" key="1">
    <citation type="submission" date="2023-12" db="EMBL/GenBank/DDBJ databases">
        <title>the genome sequence of Hyalangium sp. s54d21.</title>
        <authorList>
            <person name="Zhang X."/>
        </authorList>
    </citation>
    <scope>NUCLEOTIDE SEQUENCE [LARGE SCALE GENOMIC DNA]</scope>
    <source>
        <strain evidence="6">s54d21</strain>
    </source>
</reference>
<dbReference type="PANTHER" id="PTHR43720:SF2">
    <property type="entry name" value="2-AMINOMUCONIC SEMIALDEHYDE DEHYDROGENASE"/>
    <property type="match status" value="1"/>
</dbReference>
<dbReference type="Proteomes" id="UP001291309">
    <property type="component" value="Unassembled WGS sequence"/>
</dbReference>
<dbReference type="RefSeq" id="WP_321547069.1">
    <property type="nucleotide sequence ID" value="NZ_JAXIVS010000006.1"/>
</dbReference>
<organism evidence="5 6">
    <name type="scientific">Hyalangium rubrum</name>
    <dbReference type="NCBI Taxonomy" id="3103134"/>
    <lineage>
        <taxon>Bacteria</taxon>
        <taxon>Pseudomonadati</taxon>
        <taxon>Myxococcota</taxon>
        <taxon>Myxococcia</taxon>
        <taxon>Myxococcales</taxon>
        <taxon>Cystobacterineae</taxon>
        <taxon>Archangiaceae</taxon>
        <taxon>Hyalangium</taxon>
    </lineage>
</organism>
<proteinExistence type="inferred from homology"/>
<dbReference type="Gene3D" id="3.40.309.10">
    <property type="entry name" value="Aldehyde Dehydrogenase, Chain A, domain 2"/>
    <property type="match status" value="1"/>
</dbReference>
<evidence type="ECO:0000313" key="6">
    <source>
        <dbReference type="Proteomes" id="UP001291309"/>
    </source>
</evidence>
<dbReference type="EMBL" id="JAXIVS010000006">
    <property type="protein sequence ID" value="MDY7228340.1"/>
    <property type="molecule type" value="Genomic_DNA"/>
</dbReference>
<comment type="similarity">
    <text evidence="1">Belongs to the aldehyde dehydrogenase family.</text>
</comment>
<evidence type="ECO:0000256" key="2">
    <source>
        <dbReference type="ARBA" id="ARBA00023002"/>
    </source>
</evidence>
<dbReference type="InterPro" id="IPR016163">
    <property type="entry name" value="Ald_DH_C"/>
</dbReference>
<dbReference type="InterPro" id="IPR015590">
    <property type="entry name" value="Aldehyde_DH_dom"/>
</dbReference>
<protein>
    <submittedName>
        <fullName evidence="5">Aldehyde dehydrogenase family protein</fullName>
    </submittedName>
</protein>
<comment type="caution">
    <text evidence="5">The sequence shown here is derived from an EMBL/GenBank/DDBJ whole genome shotgun (WGS) entry which is preliminary data.</text>
</comment>
<feature type="domain" description="Aldehyde dehydrogenase" evidence="4">
    <location>
        <begin position="55"/>
        <end position="409"/>
    </location>
</feature>
<sequence>MATPEHSGLSHGPSELRLPFKVGARTRFSHSSRVVNGIGDLRLHLSQAPRLAQVQMVERSRQAFEHLRKLPDEEWLALLREVGRLLDEESLPIGDTPVDPETHVDLVTRVTGVPTVRVRSALKSLVTDLQRMETILSTQSPDGTAAVFRTGRSERAEHAWTLAPQGEQLAVRVPANSPAINITWLIAFALRRPVLLAASAWEPFTPLRLIEAIYRAGAPDGAASLAFGDLLPFMEMADQVLWAGDVADQLLSRGRRLKTYHQGRSKAVVVGELTPERVDALTRMALSGAGRLCTNLSGLLVVGDAERAGLMLAESLAKLPILPLTHPHAVVPAFPNPAMARAIDAEIRAAEARGAIDLSARCTAQERLVTVDGVSFLRPTVLLVDGEDRFFGAELPFPFVTVARARADELPARCRNSLIISTFNADRELVRRLAQEPSVDKVFQDDFASRGYDSTDPHEGFMSEFLFLKKAIWPCPAEV</sequence>
<name>A0ABU5H8C2_9BACT</name>
<evidence type="ECO:0000259" key="4">
    <source>
        <dbReference type="Pfam" id="PF00171"/>
    </source>
</evidence>
<keyword evidence="3" id="KW-0520">NAD</keyword>
<dbReference type="InterPro" id="IPR016162">
    <property type="entry name" value="Ald_DH_N"/>
</dbReference>
<accession>A0ABU5H8C2</accession>
<dbReference type="PANTHER" id="PTHR43720">
    <property type="entry name" value="2-AMINOMUCONIC SEMIALDEHYDE DEHYDROGENASE"/>
    <property type="match status" value="1"/>
</dbReference>
<keyword evidence="6" id="KW-1185">Reference proteome</keyword>
<evidence type="ECO:0000256" key="3">
    <source>
        <dbReference type="ARBA" id="ARBA00023027"/>
    </source>
</evidence>
<gene>
    <name evidence="5" type="ORF">SYV04_18105</name>
</gene>
<dbReference type="SUPFAM" id="SSF53720">
    <property type="entry name" value="ALDH-like"/>
    <property type="match status" value="1"/>
</dbReference>
<evidence type="ECO:0000313" key="5">
    <source>
        <dbReference type="EMBL" id="MDY7228340.1"/>
    </source>
</evidence>
<keyword evidence="2" id="KW-0560">Oxidoreductase</keyword>